<evidence type="ECO:0000256" key="2">
    <source>
        <dbReference type="ARBA" id="ARBA00009779"/>
    </source>
</evidence>
<evidence type="ECO:0000256" key="1">
    <source>
        <dbReference type="ARBA" id="ARBA00004651"/>
    </source>
</evidence>
<feature type="active site" evidence="12">
    <location>
        <position position="145"/>
    </location>
</feature>
<evidence type="ECO:0000256" key="11">
    <source>
        <dbReference type="ARBA" id="ARBA00023136"/>
    </source>
</evidence>
<keyword evidence="3 12" id="KW-1003">Cell membrane</keyword>
<keyword evidence="4 12" id="KW-0645">Protease</keyword>
<reference evidence="14" key="1">
    <citation type="submission" date="2016-02" db="EMBL/GenBank/DDBJ databases">
        <title>Genome sequence of Bacillus trypoxylicola KCTC 13244(T).</title>
        <authorList>
            <person name="Jeong H."/>
            <person name="Park S.-H."/>
            <person name="Choi S.-K."/>
        </authorList>
    </citation>
    <scope>NUCLEOTIDE SEQUENCE [LARGE SCALE GENOMIC DNA]</scope>
    <source>
        <strain evidence="14">KCTC 13244</strain>
    </source>
</reference>
<evidence type="ECO:0000256" key="5">
    <source>
        <dbReference type="ARBA" id="ARBA00022692"/>
    </source>
</evidence>
<keyword evidence="7 12" id="KW-0378">Hydrolase</keyword>
<feature type="binding site" evidence="12">
    <location>
        <position position="148"/>
    </location>
    <ligand>
        <name>Zn(2+)</name>
        <dbReference type="ChEBI" id="CHEBI:29105"/>
        <note>catalytic</note>
    </ligand>
</feature>
<evidence type="ECO:0000313" key="14">
    <source>
        <dbReference type="EMBL" id="KYG32447.1"/>
    </source>
</evidence>
<evidence type="ECO:0000256" key="7">
    <source>
        <dbReference type="ARBA" id="ARBA00022801"/>
    </source>
</evidence>
<dbReference type="GO" id="GO:0005886">
    <property type="term" value="C:plasma membrane"/>
    <property type="evidence" value="ECO:0007669"/>
    <property type="project" value="UniProtKB-SubCell"/>
</dbReference>
<evidence type="ECO:0000259" key="13">
    <source>
        <dbReference type="Pfam" id="PF01435"/>
    </source>
</evidence>
<gene>
    <name evidence="12" type="primary">htpX</name>
    <name evidence="14" type="ORF">AZF04_03255</name>
</gene>
<accession>A0A161PGR7</accession>
<dbReference type="Gene3D" id="3.30.2010.10">
    <property type="entry name" value="Metalloproteases ('zincins'), catalytic domain"/>
    <property type="match status" value="1"/>
</dbReference>
<feature type="binding site" evidence="12">
    <location>
        <position position="144"/>
    </location>
    <ligand>
        <name>Zn(2+)</name>
        <dbReference type="ChEBI" id="CHEBI:29105"/>
        <note>catalytic</note>
    </ligand>
</feature>
<dbReference type="InterPro" id="IPR022919">
    <property type="entry name" value="Pept_M48_protease_HtpX"/>
</dbReference>
<evidence type="ECO:0000256" key="9">
    <source>
        <dbReference type="ARBA" id="ARBA00022989"/>
    </source>
</evidence>
<dbReference type="NCBIfam" id="NF003425">
    <property type="entry name" value="PRK04897.1"/>
    <property type="match status" value="1"/>
</dbReference>
<feature type="binding site" evidence="12">
    <location>
        <position position="224"/>
    </location>
    <ligand>
        <name>Zn(2+)</name>
        <dbReference type="ChEBI" id="CHEBI:29105"/>
        <note>catalytic</note>
    </ligand>
</feature>
<dbReference type="EMBL" id="LTAO01000012">
    <property type="protein sequence ID" value="KYG32447.1"/>
    <property type="molecule type" value="Genomic_DNA"/>
</dbReference>
<dbReference type="InterPro" id="IPR050083">
    <property type="entry name" value="HtpX_protease"/>
</dbReference>
<keyword evidence="10 12" id="KW-0482">Metalloprotease</keyword>
<evidence type="ECO:0000256" key="8">
    <source>
        <dbReference type="ARBA" id="ARBA00022833"/>
    </source>
</evidence>
<dbReference type="PANTHER" id="PTHR43221:SF1">
    <property type="entry name" value="PROTEASE HTPX"/>
    <property type="match status" value="1"/>
</dbReference>
<proteinExistence type="inferred from homology"/>
<feature type="transmembrane region" description="Helical" evidence="12">
    <location>
        <begin position="12"/>
        <end position="34"/>
    </location>
</feature>
<feature type="transmembrane region" description="Helical" evidence="12">
    <location>
        <begin position="40"/>
        <end position="59"/>
    </location>
</feature>
<dbReference type="RefSeq" id="WP_061948704.1">
    <property type="nucleotide sequence ID" value="NZ_LTAO01000012.1"/>
</dbReference>
<keyword evidence="6 12" id="KW-0479">Metal-binding</keyword>
<comment type="subcellular location">
    <subcellularLocation>
        <location evidence="1 12">Cell membrane</location>
        <topology evidence="1 12">Multi-pass membrane protein</topology>
    </subcellularLocation>
</comment>
<dbReference type="Pfam" id="PF01435">
    <property type="entry name" value="Peptidase_M48"/>
    <property type="match status" value="1"/>
</dbReference>
<evidence type="ECO:0000256" key="3">
    <source>
        <dbReference type="ARBA" id="ARBA00022475"/>
    </source>
</evidence>
<evidence type="ECO:0000256" key="12">
    <source>
        <dbReference type="HAMAP-Rule" id="MF_00188"/>
    </source>
</evidence>
<feature type="transmembrane region" description="Helical" evidence="12">
    <location>
        <begin position="195"/>
        <end position="215"/>
    </location>
</feature>
<dbReference type="STRING" id="519424.AZF04_03255"/>
<organism evidence="14 15">
    <name type="scientific">Alkalihalobacillus trypoxylicola</name>
    <dbReference type="NCBI Taxonomy" id="519424"/>
    <lineage>
        <taxon>Bacteria</taxon>
        <taxon>Bacillati</taxon>
        <taxon>Bacillota</taxon>
        <taxon>Bacilli</taxon>
        <taxon>Bacillales</taxon>
        <taxon>Bacillaceae</taxon>
        <taxon>Alkalihalobacillus</taxon>
    </lineage>
</organism>
<keyword evidence="9 12" id="KW-1133">Transmembrane helix</keyword>
<dbReference type="CDD" id="cd07340">
    <property type="entry name" value="M48B_Htpx_like"/>
    <property type="match status" value="1"/>
</dbReference>
<dbReference type="InterPro" id="IPR001915">
    <property type="entry name" value="Peptidase_M48"/>
</dbReference>
<dbReference type="PANTHER" id="PTHR43221">
    <property type="entry name" value="PROTEASE HTPX"/>
    <property type="match status" value="1"/>
</dbReference>
<protein>
    <recommendedName>
        <fullName evidence="12">Protease HtpX homolog</fullName>
        <ecNumber evidence="12">3.4.24.-</ecNumber>
    </recommendedName>
</protein>
<dbReference type="GO" id="GO:0008270">
    <property type="term" value="F:zinc ion binding"/>
    <property type="evidence" value="ECO:0007669"/>
    <property type="project" value="UniProtKB-UniRule"/>
</dbReference>
<evidence type="ECO:0000256" key="6">
    <source>
        <dbReference type="ARBA" id="ARBA00022723"/>
    </source>
</evidence>
<dbReference type="Proteomes" id="UP000075806">
    <property type="component" value="Unassembled WGS sequence"/>
</dbReference>
<comment type="caution">
    <text evidence="14">The sequence shown here is derived from an EMBL/GenBank/DDBJ whole genome shotgun (WGS) entry which is preliminary data.</text>
</comment>
<sequence>MLYRQIERNKRLTIVIVAGFILFVLLVGAAFTYIQTGEYYSGMVIAAVLGLGYTLMMIFSSTNIVMKMNHAHEIKSTNQNPFLWNTVEGLSLAAQIPMPRIFIIKDASPNAFATGTSPDKGAVAVTTGLLERLNREELEGVIAHEIAHIKNYDIRLATIAIALVSVVALLSDFGSRMLYYTRHSRRNSKDNNAGAIIQLLAIILLIFAPIIATLIRLAISRNREYLADASAADLTRNPYALASALEKITSSSAPVKEASSTSAPLYFADPLKKKTKNLFSTHPPAQERIHRLKNM</sequence>
<dbReference type="HAMAP" id="MF_00188">
    <property type="entry name" value="Pept_M48_protease_HtpX"/>
    <property type="match status" value="1"/>
</dbReference>
<keyword evidence="11 12" id="KW-0472">Membrane</keyword>
<name>A0A161PGR7_9BACI</name>
<evidence type="ECO:0000313" key="15">
    <source>
        <dbReference type="Proteomes" id="UP000075806"/>
    </source>
</evidence>
<dbReference type="GO" id="GO:0006508">
    <property type="term" value="P:proteolysis"/>
    <property type="evidence" value="ECO:0007669"/>
    <property type="project" value="UniProtKB-KW"/>
</dbReference>
<keyword evidence="8 12" id="KW-0862">Zinc</keyword>
<dbReference type="EC" id="3.4.24.-" evidence="12"/>
<feature type="domain" description="Peptidase M48" evidence="13">
    <location>
        <begin position="83"/>
        <end position="294"/>
    </location>
</feature>
<keyword evidence="5 12" id="KW-0812">Transmembrane</keyword>
<dbReference type="GO" id="GO:0004222">
    <property type="term" value="F:metalloendopeptidase activity"/>
    <property type="evidence" value="ECO:0007669"/>
    <property type="project" value="UniProtKB-UniRule"/>
</dbReference>
<dbReference type="AlphaFoldDB" id="A0A161PGR7"/>
<comment type="similarity">
    <text evidence="2 12">Belongs to the peptidase M48B family.</text>
</comment>
<evidence type="ECO:0000256" key="10">
    <source>
        <dbReference type="ARBA" id="ARBA00023049"/>
    </source>
</evidence>
<feature type="transmembrane region" description="Helical" evidence="12">
    <location>
        <begin position="156"/>
        <end position="175"/>
    </location>
</feature>
<comment type="cofactor">
    <cofactor evidence="12">
        <name>Zn(2+)</name>
        <dbReference type="ChEBI" id="CHEBI:29105"/>
    </cofactor>
    <text evidence="12">Binds 1 zinc ion per subunit.</text>
</comment>
<evidence type="ECO:0000256" key="4">
    <source>
        <dbReference type="ARBA" id="ARBA00022670"/>
    </source>
</evidence>
<keyword evidence="15" id="KW-1185">Reference proteome</keyword>